<dbReference type="AlphaFoldDB" id="A0A9Q1KAY0"/>
<evidence type="ECO:0000313" key="2">
    <source>
        <dbReference type="EMBL" id="KAJ8439600.1"/>
    </source>
</evidence>
<comment type="caution">
    <text evidence="2">The sequence shown here is derived from an EMBL/GenBank/DDBJ whole genome shotgun (WGS) entry which is preliminary data.</text>
</comment>
<sequence length="151" mass="16513">MESTSQKYFTAAISFSPGLVQDPSSGSNLARPLKGVGSYFSPSITIVGGIHMLVEGPRSELYMDTSRGYDTGLPKEWESRDRELLELSVRAFGLVRRNSRNGIAAGTSSRKGEFGRRSAPSLLKSPPPRPDKGLEDNLNEYAVDDITTMQK</sequence>
<feature type="region of interest" description="Disordered" evidence="1">
    <location>
        <begin position="102"/>
        <end position="151"/>
    </location>
</feature>
<evidence type="ECO:0000313" key="3">
    <source>
        <dbReference type="Proteomes" id="UP001153076"/>
    </source>
</evidence>
<name>A0A9Q1KAY0_9CARY</name>
<accession>A0A9Q1KAY0</accession>
<reference evidence="2" key="1">
    <citation type="submission" date="2022-04" db="EMBL/GenBank/DDBJ databases">
        <title>Carnegiea gigantea Genome sequencing and assembly v2.</title>
        <authorList>
            <person name="Copetti D."/>
            <person name="Sanderson M.J."/>
            <person name="Burquez A."/>
            <person name="Wojciechowski M.F."/>
        </authorList>
    </citation>
    <scope>NUCLEOTIDE SEQUENCE</scope>
    <source>
        <strain evidence="2">SGP5-SGP5p</strain>
        <tissue evidence="2">Aerial part</tissue>
    </source>
</reference>
<dbReference type="EMBL" id="JAKOGI010000215">
    <property type="protein sequence ID" value="KAJ8439600.1"/>
    <property type="molecule type" value="Genomic_DNA"/>
</dbReference>
<evidence type="ECO:0000256" key="1">
    <source>
        <dbReference type="SAM" id="MobiDB-lite"/>
    </source>
</evidence>
<gene>
    <name evidence="2" type="ORF">Cgig2_017167</name>
</gene>
<protein>
    <submittedName>
        <fullName evidence="2">Uncharacterized protein</fullName>
    </submittedName>
</protein>
<proteinExistence type="predicted"/>
<dbReference type="Proteomes" id="UP001153076">
    <property type="component" value="Unassembled WGS sequence"/>
</dbReference>
<organism evidence="2 3">
    <name type="scientific">Carnegiea gigantea</name>
    <dbReference type="NCBI Taxonomy" id="171969"/>
    <lineage>
        <taxon>Eukaryota</taxon>
        <taxon>Viridiplantae</taxon>
        <taxon>Streptophyta</taxon>
        <taxon>Embryophyta</taxon>
        <taxon>Tracheophyta</taxon>
        <taxon>Spermatophyta</taxon>
        <taxon>Magnoliopsida</taxon>
        <taxon>eudicotyledons</taxon>
        <taxon>Gunneridae</taxon>
        <taxon>Pentapetalae</taxon>
        <taxon>Caryophyllales</taxon>
        <taxon>Cactineae</taxon>
        <taxon>Cactaceae</taxon>
        <taxon>Cactoideae</taxon>
        <taxon>Echinocereeae</taxon>
        <taxon>Carnegiea</taxon>
    </lineage>
</organism>
<keyword evidence="3" id="KW-1185">Reference proteome</keyword>